<dbReference type="SUPFAM" id="SSF51735">
    <property type="entry name" value="NAD(P)-binding Rossmann-fold domains"/>
    <property type="match status" value="1"/>
</dbReference>
<dbReference type="Proteomes" id="UP000030752">
    <property type="component" value="Unassembled WGS sequence"/>
</dbReference>
<evidence type="ECO:0000259" key="4">
    <source>
        <dbReference type="Pfam" id="PF05368"/>
    </source>
</evidence>
<gene>
    <name evidence="5" type="ORF">HMPREF1541_08694</name>
</gene>
<comment type="similarity">
    <text evidence="1">Belongs to the NmrA-type oxidoreductase family. Isoflavone reductase subfamily.</text>
</comment>
<protein>
    <recommendedName>
        <fullName evidence="4">NmrA-like domain-containing protein</fullName>
    </recommendedName>
</protein>
<dbReference type="InParanoid" id="W2RIW2"/>
<accession>W2RIW2</accession>
<dbReference type="InterPro" id="IPR008030">
    <property type="entry name" value="NmrA-like"/>
</dbReference>
<dbReference type="HOGENOM" id="CLU_044876_0_2_1"/>
<dbReference type="AlphaFoldDB" id="W2RIW2"/>
<dbReference type="GO" id="GO:0016491">
    <property type="term" value="F:oxidoreductase activity"/>
    <property type="evidence" value="ECO:0007669"/>
    <property type="project" value="UniProtKB-KW"/>
</dbReference>
<dbReference type="PANTHER" id="PTHR47706:SF4">
    <property type="entry name" value="NMRA-LIKE DOMAIN-CONTAINING PROTEIN"/>
    <property type="match status" value="1"/>
</dbReference>
<dbReference type="InterPro" id="IPR051609">
    <property type="entry name" value="NmrA/Isoflavone_reductase-like"/>
</dbReference>
<dbReference type="VEuPathDB" id="FungiDB:HMPREF1541_08694"/>
<keyword evidence="3" id="KW-0560">Oxidoreductase</keyword>
<dbReference type="eggNOG" id="ENOG502RZ8I">
    <property type="taxonomic scope" value="Eukaryota"/>
</dbReference>
<reference evidence="5 6" key="1">
    <citation type="submission" date="2013-03" db="EMBL/GenBank/DDBJ databases">
        <title>The Genome Sequence of Phialophora europaea CBS 101466.</title>
        <authorList>
            <consortium name="The Broad Institute Genomics Platform"/>
            <person name="Cuomo C."/>
            <person name="de Hoog S."/>
            <person name="Gorbushina A."/>
            <person name="Walker B."/>
            <person name="Young S.K."/>
            <person name="Zeng Q."/>
            <person name="Gargeya S."/>
            <person name="Fitzgerald M."/>
            <person name="Haas B."/>
            <person name="Abouelleil A."/>
            <person name="Allen A.W."/>
            <person name="Alvarado L."/>
            <person name="Arachchi H.M."/>
            <person name="Berlin A.M."/>
            <person name="Chapman S.B."/>
            <person name="Gainer-Dewar J."/>
            <person name="Goldberg J."/>
            <person name="Griggs A."/>
            <person name="Gujja S."/>
            <person name="Hansen M."/>
            <person name="Howarth C."/>
            <person name="Imamovic A."/>
            <person name="Ireland A."/>
            <person name="Larimer J."/>
            <person name="McCowan C."/>
            <person name="Murphy C."/>
            <person name="Pearson M."/>
            <person name="Poon T.W."/>
            <person name="Priest M."/>
            <person name="Roberts A."/>
            <person name="Saif S."/>
            <person name="Shea T."/>
            <person name="Sisk P."/>
            <person name="Sykes S."/>
            <person name="Wortman J."/>
            <person name="Nusbaum C."/>
            <person name="Birren B."/>
        </authorList>
    </citation>
    <scope>NUCLEOTIDE SEQUENCE [LARGE SCALE GENOMIC DNA]</scope>
    <source>
        <strain evidence="5 6">CBS 101466</strain>
    </source>
</reference>
<dbReference type="InterPro" id="IPR036291">
    <property type="entry name" value="NAD(P)-bd_dom_sf"/>
</dbReference>
<feature type="domain" description="NmrA-like" evidence="4">
    <location>
        <begin position="4"/>
        <end position="263"/>
    </location>
</feature>
<name>W2RIW2_CYPE1</name>
<dbReference type="RefSeq" id="XP_008721235.1">
    <property type="nucleotide sequence ID" value="XM_008723013.1"/>
</dbReference>
<dbReference type="EMBL" id="KB822725">
    <property type="protein sequence ID" value="ETN36417.1"/>
    <property type="molecule type" value="Genomic_DNA"/>
</dbReference>
<dbReference type="PANTHER" id="PTHR47706">
    <property type="entry name" value="NMRA-LIKE FAMILY PROTEIN"/>
    <property type="match status" value="1"/>
</dbReference>
<dbReference type="Gene3D" id="3.40.50.720">
    <property type="entry name" value="NAD(P)-binding Rossmann-like Domain"/>
    <property type="match status" value="1"/>
</dbReference>
<evidence type="ECO:0000256" key="3">
    <source>
        <dbReference type="ARBA" id="ARBA00023002"/>
    </source>
</evidence>
<evidence type="ECO:0000256" key="1">
    <source>
        <dbReference type="ARBA" id="ARBA00005725"/>
    </source>
</evidence>
<evidence type="ECO:0000313" key="6">
    <source>
        <dbReference type="Proteomes" id="UP000030752"/>
    </source>
</evidence>
<proteinExistence type="inferred from homology"/>
<keyword evidence="2" id="KW-0521">NADP</keyword>
<dbReference type="GeneID" id="19976033"/>
<organism evidence="5 6">
    <name type="scientific">Cyphellophora europaea (strain CBS 101466)</name>
    <name type="common">Phialophora europaea</name>
    <dbReference type="NCBI Taxonomy" id="1220924"/>
    <lineage>
        <taxon>Eukaryota</taxon>
        <taxon>Fungi</taxon>
        <taxon>Dikarya</taxon>
        <taxon>Ascomycota</taxon>
        <taxon>Pezizomycotina</taxon>
        <taxon>Eurotiomycetes</taxon>
        <taxon>Chaetothyriomycetidae</taxon>
        <taxon>Chaetothyriales</taxon>
        <taxon>Cyphellophoraceae</taxon>
        <taxon>Cyphellophora</taxon>
    </lineage>
</organism>
<keyword evidence="6" id="KW-1185">Reference proteome</keyword>
<sequence length="336" mass="35878">MVHVVVAGGTSPTLGRSIVTACIAAGHQVTVLSRTPSDSSSAAESAHGAPIKYVSYEDVSSVKSAISGANIVISVLKIIGDELNITTHLNLLRATLATDTATRFVPSDWSMYSLAHQQVDLLAHKATLLKECQQLAASSERTDFEVAQFENGGFLNYFAQKAPSVAAKPHLLAGLDDDLMLEYIDISQGILPIPVNADGDSATVSMTHIDDVGKYVAAVVALPAGSWPQSGIISIAGNTFTYIEVRHIVERECGITLQHATIDPDECDRRKKEADAKLAGEFDLATFKSGMVAQMQKVTCQGARGGAWADNEAGEVCPDVTPVDLREYLHEVWGKQ</sequence>
<dbReference type="OrthoDB" id="10000533at2759"/>
<dbReference type="Pfam" id="PF05368">
    <property type="entry name" value="NmrA"/>
    <property type="match status" value="1"/>
</dbReference>
<evidence type="ECO:0000256" key="2">
    <source>
        <dbReference type="ARBA" id="ARBA00022857"/>
    </source>
</evidence>
<dbReference type="Gene3D" id="3.90.25.10">
    <property type="entry name" value="UDP-galactose 4-epimerase, domain 1"/>
    <property type="match status" value="1"/>
</dbReference>
<evidence type="ECO:0000313" key="5">
    <source>
        <dbReference type="EMBL" id="ETN36417.1"/>
    </source>
</evidence>